<dbReference type="Proteomes" id="UP000077405">
    <property type="component" value="Plasmid pYZ1"/>
</dbReference>
<dbReference type="EMBL" id="CP028902">
    <property type="protein sequence ID" value="AWB06887.1"/>
    <property type="molecule type" value="Genomic_DNA"/>
</dbReference>
<keyword evidence="2" id="KW-0614">Plasmid</keyword>
<sequence>MRMPTHFLCHGGGPWPRMQDPLRVTAQWPIRPSAILVISARWEEQALTVTSAARGYDHGRNVPDGSIRRPASTVTG</sequence>
<protein>
    <submittedName>
        <fullName evidence="2">Uncharacterized protein</fullName>
    </submittedName>
</protein>
<dbReference type="AlphaFoldDB" id="A0A2R4VR37"/>
<gene>
    <name evidence="2" type="ORF">A6A40_17720</name>
</gene>
<accession>A0A2R4VR37</accession>
<evidence type="ECO:0000256" key="1">
    <source>
        <dbReference type="SAM" id="MobiDB-lite"/>
    </source>
</evidence>
<dbReference type="KEGG" id="ahu:A6A40_17720"/>
<evidence type="ECO:0000313" key="3">
    <source>
        <dbReference type="Proteomes" id="UP000077405"/>
    </source>
</evidence>
<dbReference type="Gene3D" id="3.40.830.10">
    <property type="entry name" value="LigB-like"/>
    <property type="match status" value="1"/>
</dbReference>
<dbReference type="SUPFAM" id="SSF53213">
    <property type="entry name" value="LigB-like"/>
    <property type="match status" value="1"/>
</dbReference>
<geneLocation type="plasmid" evidence="2 3">
    <name>pYZ1</name>
</geneLocation>
<evidence type="ECO:0000313" key="2">
    <source>
        <dbReference type="EMBL" id="AWB06887.1"/>
    </source>
</evidence>
<name>A0A2R4VR37_9PROT</name>
<proteinExistence type="predicted"/>
<organism evidence="2 3">
    <name type="scientific">Azospirillum humicireducens</name>
    <dbReference type="NCBI Taxonomy" id="1226968"/>
    <lineage>
        <taxon>Bacteria</taxon>
        <taxon>Pseudomonadati</taxon>
        <taxon>Pseudomonadota</taxon>
        <taxon>Alphaproteobacteria</taxon>
        <taxon>Rhodospirillales</taxon>
        <taxon>Azospirillaceae</taxon>
        <taxon>Azospirillum</taxon>
    </lineage>
</organism>
<feature type="region of interest" description="Disordered" evidence="1">
    <location>
        <begin position="54"/>
        <end position="76"/>
    </location>
</feature>
<reference evidence="2 3" key="1">
    <citation type="submission" date="2018-04" db="EMBL/GenBank/DDBJ databases">
        <title>Complete genome sequence of the nitrogen-fixing bacterium Azospirillum humicireducens type strain SgZ-5.</title>
        <authorList>
            <person name="Yu Z."/>
        </authorList>
    </citation>
    <scope>NUCLEOTIDE SEQUENCE [LARGE SCALE GENOMIC DNA]</scope>
    <source>
        <strain evidence="2 3">SgZ-5</strain>
        <plasmid evidence="2 3">pYZ1</plasmid>
    </source>
</reference>
<keyword evidence="3" id="KW-1185">Reference proteome</keyword>